<dbReference type="Pfam" id="PF10377">
    <property type="entry name" value="ATG11"/>
    <property type="match status" value="1"/>
</dbReference>
<evidence type="ECO:0000256" key="1">
    <source>
        <dbReference type="ARBA" id="ARBA00009729"/>
    </source>
</evidence>
<dbReference type="GO" id="GO:1990316">
    <property type="term" value="C:Atg1/ULK1 kinase complex"/>
    <property type="evidence" value="ECO:0007669"/>
    <property type="project" value="TreeGrafter"/>
</dbReference>
<evidence type="ECO:0000256" key="7">
    <source>
        <dbReference type="PROSITE-ProRule" id="PRU00259"/>
    </source>
</evidence>
<dbReference type="InterPro" id="IPR000225">
    <property type="entry name" value="Armadillo"/>
</dbReference>
<dbReference type="GO" id="GO:0005774">
    <property type="term" value="C:vacuolar membrane"/>
    <property type="evidence" value="ECO:0007669"/>
    <property type="project" value="UniProtKB-SubCell"/>
</dbReference>
<dbReference type="EMBL" id="KZ680217">
    <property type="protein sequence ID" value="PTB64490.1"/>
    <property type="molecule type" value="Genomic_DNA"/>
</dbReference>
<dbReference type="AlphaFoldDB" id="A0A2T4B5B1"/>
<evidence type="ECO:0000256" key="4">
    <source>
        <dbReference type="ARBA" id="ARBA00022927"/>
    </source>
</evidence>
<keyword evidence="3 8" id="KW-0813">Transport</keyword>
<feature type="coiled-coil region" evidence="9">
    <location>
        <begin position="808"/>
        <end position="898"/>
    </location>
</feature>
<evidence type="ECO:0000259" key="12">
    <source>
        <dbReference type="Pfam" id="PF10377"/>
    </source>
</evidence>
<dbReference type="Proteomes" id="UP000241546">
    <property type="component" value="Unassembled WGS sequence"/>
</dbReference>
<dbReference type="GO" id="GO:0034517">
    <property type="term" value="P:ribophagy"/>
    <property type="evidence" value="ECO:0007669"/>
    <property type="project" value="TreeGrafter"/>
</dbReference>
<evidence type="ECO:0000313" key="14">
    <source>
        <dbReference type="Proteomes" id="UP000241546"/>
    </source>
</evidence>
<feature type="region of interest" description="Disordered" evidence="10">
    <location>
        <begin position="79"/>
        <end position="98"/>
    </location>
</feature>
<dbReference type="GO" id="GO:0061709">
    <property type="term" value="P:reticulophagy"/>
    <property type="evidence" value="ECO:0007669"/>
    <property type="project" value="TreeGrafter"/>
</dbReference>
<comment type="similarity">
    <text evidence="1 8">Belongs to the ATG11 family.</text>
</comment>
<feature type="repeat" description="ARM" evidence="7">
    <location>
        <begin position="482"/>
        <end position="512"/>
    </location>
</feature>
<dbReference type="Gene3D" id="1.10.287.1490">
    <property type="match status" value="2"/>
</dbReference>
<proteinExistence type="inferred from homology"/>
<dbReference type="InterPro" id="IPR040040">
    <property type="entry name" value="ATG11"/>
</dbReference>
<evidence type="ECO:0000256" key="9">
    <source>
        <dbReference type="SAM" id="Coils"/>
    </source>
</evidence>
<feature type="compositionally biased region" description="Low complexity" evidence="10">
    <location>
        <begin position="1179"/>
        <end position="1190"/>
    </location>
</feature>
<evidence type="ECO:0000256" key="3">
    <source>
        <dbReference type="ARBA" id="ARBA00022448"/>
    </source>
</evidence>
<keyword evidence="5 8" id="KW-0072">Autophagy</keyword>
<name>A0A2T4B5B1_9HYPO</name>
<dbReference type="GO" id="GO:0060090">
    <property type="term" value="F:molecular adaptor activity"/>
    <property type="evidence" value="ECO:0007669"/>
    <property type="project" value="TreeGrafter"/>
</dbReference>
<comment type="subcellular location">
    <subcellularLocation>
        <location evidence="8">Preautophagosomal structure membrane</location>
        <topology evidence="8">Peripheral membrane protein</topology>
    </subcellularLocation>
    <subcellularLocation>
        <location evidence="8">Vacuole membrane</location>
        <topology evidence="8">Peripheral membrane protein</topology>
    </subcellularLocation>
    <text evidence="8">During pexophagy, accumulates in the vacuolar membrane region, where the peroxisomes contact the vacuole.</text>
</comment>
<keyword evidence="4 8" id="KW-0653">Protein transport</keyword>
<dbReference type="InterPro" id="IPR045326">
    <property type="entry name" value="ATG17-like_dom"/>
</dbReference>
<feature type="region of interest" description="Disordered" evidence="10">
    <location>
        <begin position="584"/>
        <end position="609"/>
    </location>
</feature>
<feature type="compositionally biased region" description="Polar residues" evidence="10">
    <location>
        <begin position="1191"/>
        <end position="1202"/>
    </location>
</feature>
<dbReference type="GO" id="GO:0034727">
    <property type="term" value="P:piecemeal microautophagy of the nucleus"/>
    <property type="evidence" value="ECO:0007669"/>
    <property type="project" value="TreeGrafter"/>
</dbReference>
<dbReference type="GO" id="GO:0000045">
    <property type="term" value="P:autophagosome assembly"/>
    <property type="evidence" value="ECO:0007669"/>
    <property type="project" value="UniProtKB-UniRule"/>
</dbReference>
<dbReference type="RefSeq" id="XP_024747810.1">
    <property type="nucleotide sequence ID" value="XM_024895522.1"/>
</dbReference>
<feature type="compositionally biased region" description="Basic and acidic residues" evidence="10">
    <location>
        <begin position="1203"/>
        <end position="1212"/>
    </location>
</feature>
<keyword evidence="14" id="KW-1185">Reference proteome</keyword>
<evidence type="ECO:0000256" key="5">
    <source>
        <dbReference type="ARBA" id="ARBA00023006"/>
    </source>
</evidence>
<evidence type="ECO:0000256" key="6">
    <source>
        <dbReference type="ARBA" id="ARBA00023054"/>
    </source>
</evidence>
<feature type="domain" description="Autophagy protein ATG17-like" evidence="11">
    <location>
        <begin position="108"/>
        <end position="452"/>
    </location>
</feature>
<keyword evidence="8" id="KW-0472">Membrane</keyword>
<dbReference type="GO" id="GO:1903599">
    <property type="term" value="P:positive regulation of autophagy of mitochondrion"/>
    <property type="evidence" value="ECO:0007669"/>
    <property type="project" value="UniProtKB-UniRule"/>
</dbReference>
<dbReference type="Pfam" id="PF04108">
    <property type="entry name" value="ATG17_like"/>
    <property type="match status" value="1"/>
</dbReference>
<evidence type="ECO:0000313" key="13">
    <source>
        <dbReference type="EMBL" id="PTB64490.1"/>
    </source>
</evidence>
<dbReference type="PANTHER" id="PTHR13222">
    <property type="entry name" value="RB1-INDUCIBLE COILED-COIL"/>
    <property type="match status" value="1"/>
</dbReference>
<dbReference type="InterPro" id="IPR019460">
    <property type="entry name" value="Atg11_C"/>
</dbReference>
<feature type="region of interest" description="Disordered" evidence="10">
    <location>
        <begin position="1124"/>
        <end position="1151"/>
    </location>
</feature>
<dbReference type="GO" id="GO:0000422">
    <property type="term" value="P:autophagy of mitochondrion"/>
    <property type="evidence" value="ECO:0007669"/>
    <property type="project" value="TreeGrafter"/>
</dbReference>
<keyword evidence="8" id="KW-0926">Vacuole</keyword>
<evidence type="ECO:0000256" key="10">
    <source>
        <dbReference type="SAM" id="MobiDB-lite"/>
    </source>
</evidence>
<protein>
    <recommendedName>
        <fullName evidence="2 8">Autophagy-related protein 11</fullName>
    </recommendedName>
</protein>
<comment type="function">
    <text evidence="8">Involved in cytoplasm to vacuole transport (Cvt), pexophagy, mitophagy and nucleophagy. Recruits mitochondria for their selective degradation via autophagy (mitophagy) during starvation. Works as scaffold proteins that recruit ATG proteins to the pre-autophagosome (PAS), the site of vesicle/autophagosome formation. Required for the Cvt vesicles completion.</text>
</comment>
<comment type="subunit">
    <text evidence="8">Homodimer.</text>
</comment>
<feature type="region of interest" description="Disordered" evidence="10">
    <location>
        <begin position="1086"/>
        <end position="1105"/>
    </location>
</feature>
<feature type="domain" description="Autophagy-related protein 11 C-terminal" evidence="12">
    <location>
        <begin position="1005"/>
        <end position="1121"/>
    </location>
</feature>
<dbReference type="PROSITE" id="PS50176">
    <property type="entry name" value="ARM_REPEAT"/>
    <property type="match status" value="1"/>
</dbReference>
<feature type="region of interest" description="Disordered" evidence="10">
    <location>
        <begin position="1175"/>
        <end position="1218"/>
    </location>
</feature>
<keyword evidence="6 9" id="KW-0175">Coiled coil</keyword>
<dbReference type="GO" id="GO:0015031">
    <property type="term" value="P:protein transport"/>
    <property type="evidence" value="ECO:0007669"/>
    <property type="project" value="UniProtKB-KW"/>
</dbReference>
<sequence>MATQVLIAHTGQRLEVDTAQFASLDDLRSWVARNSAVSLQHIVALTPQGRSVKWASLHAEKEIYIYDIRVTQPSSAGSASSLISEAAPPRRPSIPNAPNSIDDVQAIKSWQELCRERRTWATRIMDDCAQLNAAAQARYDEIDVMIRCLDAAVTNVEISVKQIEPKYNDLKKWVTPALAEHEQLVSSWERYLDLAKSIPISPALVKFMTRGQVNKANPTLEDLIEQETANKAGKLAPTAHRRFSQKASELDGAATQMYQALEALVGEFNNLMNRSVLGHSTDSSQLMEDIEVVVKQIDSDYRTSLTYGNTQRDLAQASKTASIHTERLVPTLRKRAKEMDEMAQYATQARNTIAADSVNFMRNITEITTLHSSVRNQINVLNQSEDDMTTFDYLRLIQQLPYMYASFMVEAIRRREWIDKIKTDSSTLANEMALFQDEESKRRKKWQKMVGSMYGPGLDTNVMGLEVNLRGEDLSWPAIGKSELEEFLQLLQERNVDQDIVDDVAKLLQELTTPTKQQAKRLKAFKNGSVHEAALGRSGLMIRGDEDLIASLQDEKLRLENKLKTADSRVRRLEDLLHRQSQASRPGNLFALPGANGHSRHNSISSIKSAQQLSQRIAQLENELREEKKRSAELQKDLDNRVNERDDMKDRIEENMEALKREFMDERISLENEIKTLKARLEDTEEEMDHFGESRENEKATFDEKIQALEAEIEQLNKERKDDMLKSQGQRDQLDASERRLRTLREEARVTTKKLESVEEKLHNELSPDTAMPTDEADLGEALLSNAADFVEKLRNSSSDTSILRSELDKALSAAKELRAELTQMKDNLASQEMSTMHARENLAEEKAKVSALEREVAESREELNQLRSRLSDGETGSETLRKKLEREEKKVTELSEEVAWRQSQQRFEDVQSKLSALTAQYEARDGRTKDLTQRLYSQNDRLTRLLERMVITRVSRSDKLAANPNDSSDPGSSIRRADLELLYWVNNSDPSKLGSFDTDLFSDTIYHRWQREARSYRDRAHSLQKDSHNKIAFRNFKEGDLALFLPTRNQQAGAWAAFNDGHRLRHREWLVARISKIQERVVDLSKSLQPSNETDSNDEDNDNPFQLSDGLRWYLIDAQEDKAGAPATPGMGKSTVAANNGKGRSRDSITSIEGINKTLSASKKALPALASETNSLRAAAPETPTATSPVQGSRGESSSQDKSGKDPEVRAVDSLLGPPLRTSVLWDQLWSLDFSYESAPKKR</sequence>
<dbReference type="PANTHER" id="PTHR13222:SF1">
    <property type="entry name" value="RB1-INDUCIBLE COILED-COIL PROTEIN 1"/>
    <property type="match status" value="1"/>
</dbReference>
<evidence type="ECO:0000259" key="11">
    <source>
        <dbReference type="Pfam" id="PF04108"/>
    </source>
</evidence>
<evidence type="ECO:0000256" key="2">
    <source>
        <dbReference type="ARBA" id="ARBA00013804"/>
    </source>
</evidence>
<dbReference type="OrthoDB" id="447953at2759"/>
<dbReference type="GO" id="GO:0019901">
    <property type="term" value="F:protein kinase binding"/>
    <property type="evidence" value="ECO:0007669"/>
    <property type="project" value="TreeGrafter"/>
</dbReference>
<feature type="region of interest" description="Disordered" evidence="10">
    <location>
        <begin position="719"/>
        <end position="740"/>
    </location>
</feature>
<reference evidence="14" key="1">
    <citation type="submission" date="2016-07" db="EMBL/GenBank/DDBJ databases">
        <title>Multiple horizontal gene transfer events from other fungi enriched the ability of initially mycotrophic Trichoderma (Ascomycota) to feed on dead plant biomass.</title>
        <authorList>
            <consortium name="DOE Joint Genome Institute"/>
            <person name="Atanasova L."/>
            <person name="Chenthamara K."/>
            <person name="Zhang J."/>
            <person name="Grujic M."/>
            <person name="Henrissat B."/>
            <person name="Kuo A."/>
            <person name="Aerts A."/>
            <person name="Salamov A."/>
            <person name="Lipzen A."/>
            <person name="Labutti K."/>
            <person name="Barry K."/>
            <person name="Miao Y."/>
            <person name="Rahimi M.J."/>
            <person name="Shen Q."/>
            <person name="Grigoriev I.V."/>
            <person name="Kubicek C.P."/>
            <person name="Druzhinina I.S."/>
        </authorList>
    </citation>
    <scope>NUCLEOTIDE SEQUENCE [LARGE SCALE GENOMIC DNA]</scope>
    <source>
        <strain evidence="14">TUCIM 6016</strain>
    </source>
</reference>
<accession>A0A2T4B5B1</accession>
<gene>
    <name evidence="13" type="ORF">BBK36DRAFT_1171053</name>
</gene>
<feature type="coiled-coil region" evidence="9">
    <location>
        <begin position="542"/>
        <end position="576"/>
    </location>
</feature>
<dbReference type="GO" id="GO:0034045">
    <property type="term" value="C:phagophore assembly site membrane"/>
    <property type="evidence" value="ECO:0007669"/>
    <property type="project" value="UniProtKB-SubCell"/>
</dbReference>
<organism evidence="13 14">
    <name type="scientific">Trichoderma citrinoviride</name>
    <dbReference type="NCBI Taxonomy" id="58853"/>
    <lineage>
        <taxon>Eukaryota</taxon>
        <taxon>Fungi</taxon>
        <taxon>Dikarya</taxon>
        <taxon>Ascomycota</taxon>
        <taxon>Pezizomycotina</taxon>
        <taxon>Sordariomycetes</taxon>
        <taxon>Hypocreomycetidae</taxon>
        <taxon>Hypocreales</taxon>
        <taxon>Hypocreaceae</taxon>
        <taxon>Trichoderma</taxon>
    </lineage>
</organism>
<dbReference type="GeneID" id="36603640"/>
<evidence type="ECO:0000256" key="8">
    <source>
        <dbReference type="RuleBase" id="RU367075"/>
    </source>
</evidence>